<evidence type="ECO:0000313" key="1">
    <source>
        <dbReference type="EMBL" id="QDU06075.1"/>
    </source>
</evidence>
<evidence type="ECO:0000313" key="2">
    <source>
        <dbReference type="Proteomes" id="UP000320722"/>
    </source>
</evidence>
<sequence length="240" mass="26886">MQTTESVAKRALCVGLMAMRAQAENGISNIPEQADRYREFGESLLQWAGEYGITDALSSAELKLHDQPLGDWDRSAIFETFWRVEALKALLWSIGVIEEMPSYFDVENPNEVYSMVPINQPIEGFLDSAAIRGKETLDAELHQAQFLNWRARTEVMRLQGMEPPPGDSYAATVSRALDGIEQEGINVEHDGVDLLIDGQRLVDLDGETKGNFASICYERQLALEWICADGTDWDQTVCHT</sequence>
<reference evidence="1 2" key="1">
    <citation type="submission" date="2019-02" db="EMBL/GenBank/DDBJ databases">
        <title>Deep-cultivation of Planctomycetes and their phenomic and genomic characterization uncovers novel biology.</title>
        <authorList>
            <person name="Wiegand S."/>
            <person name="Jogler M."/>
            <person name="Boedeker C."/>
            <person name="Pinto D."/>
            <person name="Vollmers J."/>
            <person name="Rivas-Marin E."/>
            <person name="Kohn T."/>
            <person name="Peeters S.H."/>
            <person name="Heuer A."/>
            <person name="Rast P."/>
            <person name="Oberbeckmann S."/>
            <person name="Bunk B."/>
            <person name="Jeske O."/>
            <person name="Meyerdierks A."/>
            <person name="Storesund J.E."/>
            <person name="Kallscheuer N."/>
            <person name="Luecker S."/>
            <person name="Lage O.M."/>
            <person name="Pohl T."/>
            <person name="Merkel B.J."/>
            <person name="Hornburger P."/>
            <person name="Mueller R.-W."/>
            <person name="Bruemmer F."/>
            <person name="Labrenz M."/>
            <person name="Spormann A.M."/>
            <person name="Op den Camp H."/>
            <person name="Overmann J."/>
            <person name="Amann R."/>
            <person name="Jetten M.S.M."/>
            <person name="Mascher T."/>
            <person name="Medema M.H."/>
            <person name="Devos D.P."/>
            <person name="Kaster A.-K."/>
            <person name="Ovreas L."/>
            <person name="Rohde M."/>
            <person name="Galperin M.Y."/>
            <person name="Jogler C."/>
        </authorList>
    </citation>
    <scope>NUCLEOTIDE SEQUENCE [LARGE SCALE GENOMIC DNA]</scope>
    <source>
        <strain evidence="1 2">V6</strain>
    </source>
</reference>
<dbReference type="AlphaFoldDB" id="A0A517WLD1"/>
<dbReference type="Proteomes" id="UP000320722">
    <property type="component" value="Chromosome"/>
</dbReference>
<evidence type="ECO:0008006" key="3">
    <source>
        <dbReference type="Google" id="ProtNLM"/>
    </source>
</evidence>
<accession>A0A517WLD1</accession>
<gene>
    <name evidence="1" type="ORF">V6x_58210</name>
</gene>
<name>A0A517WLD1_9PLAN</name>
<protein>
    <recommendedName>
        <fullName evidence="3">DUF4272 domain-containing protein</fullName>
    </recommendedName>
</protein>
<dbReference type="InterPro" id="IPR025368">
    <property type="entry name" value="DUF4272"/>
</dbReference>
<dbReference type="EMBL" id="CP036347">
    <property type="protein sequence ID" value="QDU06075.1"/>
    <property type="molecule type" value="Genomic_DNA"/>
</dbReference>
<organism evidence="1 2">
    <name type="scientific">Gimesia chilikensis</name>
    <dbReference type="NCBI Taxonomy" id="2605989"/>
    <lineage>
        <taxon>Bacteria</taxon>
        <taxon>Pseudomonadati</taxon>
        <taxon>Planctomycetota</taxon>
        <taxon>Planctomycetia</taxon>
        <taxon>Planctomycetales</taxon>
        <taxon>Planctomycetaceae</taxon>
        <taxon>Gimesia</taxon>
    </lineage>
</organism>
<dbReference type="Pfam" id="PF14094">
    <property type="entry name" value="DUF4272"/>
    <property type="match status" value="1"/>
</dbReference>
<proteinExistence type="predicted"/>